<keyword evidence="2" id="KW-1185">Reference proteome</keyword>
<accession>A0AAN8AX73</accession>
<evidence type="ECO:0000313" key="2">
    <source>
        <dbReference type="Proteomes" id="UP001346869"/>
    </source>
</evidence>
<gene>
    <name evidence="1" type="ORF">PBY51_004495</name>
</gene>
<organism evidence="1 2">
    <name type="scientific">Eleginops maclovinus</name>
    <name type="common">Patagonian blennie</name>
    <name type="synonym">Eleginus maclovinus</name>
    <dbReference type="NCBI Taxonomy" id="56733"/>
    <lineage>
        <taxon>Eukaryota</taxon>
        <taxon>Metazoa</taxon>
        <taxon>Chordata</taxon>
        <taxon>Craniata</taxon>
        <taxon>Vertebrata</taxon>
        <taxon>Euteleostomi</taxon>
        <taxon>Actinopterygii</taxon>
        <taxon>Neopterygii</taxon>
        <taxon>Teleostei</taxon>
        <taxon>Neoteleostei</taxon>
        <taxon>Acanthomorphata</taxon>
        <taxon>Eupercaria</taxon>
        <taxon>Perciformes</taxon>
        <taxon>Notothenioidei</taxon>
        <taxon>Eleginopidae</taxon>
        <taxon>Eleginops</taxon>
    </lineage>
</organism>
<name>A0AAN8AX73_ELEMC</name>
<comment type="caution">
    <text evidence="1">The sequence shown here is derived from an EMBL/GenBank/DDBJ whole genome shotgun (WGS) entry which is preliminary data.</text>
</comment>
<dbReference type="Proteomes" id="UP001346869">
    <property type="component" value="Unassembled WGS sequence"/>
</dbReference>
<protein>
    <submittedName>
        <fullName evidence="1">Uncharacterized protein</fullName>
    </submittedName>
</protein>
<proteinExistence type="predicted"/>
<sequence>MNGESGGGGGMGGALSCCSSSLTLTSLVAARCSLWTLYSILNPSAAPPPGFMQHNATAVKALSHDGSTHGENVDL</sequence>
<dbReference type="AlphaFoldDB" id="A0AAN8AX73"/>
<evidence type="ECO:0000313" key="1">
    <source>
        <dbReference type="EMBL" id="KAK5871628.1"/>
    </source>
</evidence>
<dbReference type="EMBL" id="JAUZQC010000005">
    <property type="protein sequence ID" value="KAK5871628.1"/>
    <property type="molecule type" value="Genomic_DNA"/>
</dbReference>
<reference evidence="1 2" key="1">
    <citation type="journal article" date="2023" name="Genes (Basel)">
        <title>Chromosome-Level Genome Assembly and Circadian Gene Repertoire of the Patagonia Blennie Eleginops maclovinus-The Closest Ancestral Proxy of Antarctic Cryonotothenioids.</title>
        <authorList>
            <person name="Cheng C.C."/>
            <person name="Rivera-Colon A.G."/>
            <person name="Minhas B.F."/>
            <person name="Wilson L."/>
            <person name="Rayamajhi N."/>
            <person name="Vargas-Chacoff L."/>
            <person name="Catchen J.M."/>
        </authorList>
    </citation>
    <scope>NUCLEOTIDE SEQUENCE [LARGE SCALE GENOMIC DNA]</scope>
    <source>
        <strain evidence="1">JMC-PN-2008</strain>
    </source>
</reference>
<reference evidence="1 2" key="2">
    <citation type="journal article" date="2023" name="Mol. Biol. Evol.">
        <title>Genomics of Secondarily Temperate Adaptation in the Only Non-Antarctic Icefish.</title>
        <authorList>
            <person name="Rivera-Colon A.G."/>
            <person name="Rayamajhi N."/>
            <person name="Minhas B.F."/>
            <person name="Madrigal G."/>
            <person name="Bilyk K.T."/>
            <person name="Yoon V."/>
            <person name="Hune M."/>
            <person name="Gregory S."/>
            <person name="Cheng C.H.C."/>
            <person name="Catchen J.M."/>
        </authorList>
    </citation>
    <scope>NUCLEOTIDE SEQUENCE [LARGE SCALE GENOMIC DNA]</scope>
    <source>
        <strain evidence="1">JMC-PN-2008</strain>
    </source>
</reference>